<evidence type="ECO:0000313" key="3">
    <source>
        <dbReference type="EMBL" id="MEP1058053.1"/>
    </source>
</evidence>
<dbReference type="PANTHER" id="PTHR40278">
    <property type="entry name" value="DNA UTILIZATION PROTEIN HOFN"/>
    <property type="match status" value="1"/>
</dbReference>
<name>A0ABV0KFQ9_9CYAN</name>
<dbReference type="RefSeq" id="WP_190451528.1">
    <property type="nucleotide sequence ID" value="NZ_JAMPLM010000003.1"/>
</dbReference>
<dbReference type="EMBL" id="JAMPLM010000003">
    <property type="protein sequence ID" value="MEP1058053.1"/>
    <property type="molecule type" value="Genomic_DNA"/>
</dbReference>
<evidence type="ECO:0000313" key="4">
    <source>
        <dbReference type="Proteomes" id="UP001476950"/>
    </source>
</evidence>
<feature type="transmembrane region" description="Helical" evidence="2">
    <location>
        <begin position="35"/>
        <end position="56"/>
    </location>
</feature>
<protein>
    <submittedName>
        <fullName evidence="3">PilN domain-containing protein</fullName>
    </submittedName>
</protein>
<evidence type="ECO:0000256" key="1">
    <source>
        <dbReference type="SAM" id="Coils"/>
    </source>
</evidence>
<dbReference type="Proteomes" id="UP001476950">
    <property type="component" value="Unassembled WGS sequence"/>
</dbReference>
<reference evidence="3 4" key="1">
    <citation type="submission" date="2022-04" db="EMBL/GenBank/DDBJ databases">
        <title>Positive selection, recombination, and allopatry shape intraspecific diversity of widespread and dominant cyanobacteria.</title>
        <authorList>
            <person name="Wei J."/>
            <person name="Shu W."/>
            <person name="Hu C."/>
        </authorList>
    </citation>
    <scope>NUCLEOTIDE SEQUENCE [LARGE SCALE GENOMIC DNA]</scope>
    <source>
        <strain evidence="3 4">AS-A4</strain>
    </source>
</reference>
<keyword evidence="1" id="KW-0175">Coiled coil</keyword>
<gene>
    <name evidence="3" type="ORF">NDI38_06340</name>
</gene>
<keyword evidence="2" id="KW-1133">Transmembrane helix</keyword>
<dbReference type="PANTHER" id="PTHR40278:SF1">
    <property type="entry name" value="DNA UTILIZATION PROTEIN HOFN"/>
    <property type="match status" value="1"/>
</dbReference>
<comment type="caution">
    <text evidence="3">The sequence shown here is derived from an EMBL/GenBank/DDBJ whole genome shotgun (WGS) entry which is preliminary data.</text>
</comment>
<organism evidence="3 4">
    <name type="scientific">Stenomitos frigidus AS-A4</name>
    <dbReference type="NCBI Taxonomy" id="2933935"/>
    <lineage>
        <taxon>Bacteria</taxon>
        <taxon>Bacillati</taxon>
        <taxon>Cyanobacteriota</taxon>
        <taxon>Cyanophyceae</taxon>
        <taxon>Leptolyngbyales</taxon>
        <taxon>Leptolyngbyaceae</taxon>
        <taxon>Stenomitos</taxon>
    </lineage>
</organism>
<dbReference type="Pfam" id="PF05137">
    <property type="entry name" value="PilN"/>
    <property type="match status" value="1"/>
</dbReference>
<dbReference type="InterPro" id="IPR007813">
    <property type="entry name" value="PilN"/>
</dbReference>
<sequence>MYSLDINFLNDRPEYKPEGARQKTKAVSTDSKRPIFVGAAVAVALLAAVGGSLLFLQAQNATLEQRQSELASQIGDLEAKQKQIAAINAQTQEIKAETAALAGVFNLVKPWSAMTQEMRDRIPPGVQLLSITQSVPTASATPQAAPSPGAAPAVVGPPGSVLQIAGIANSFNDVNDFLLVLQKSNFLKAENTKLVKAELQREATRVEPVRLQNSQQQQLRAEQLPLLPRQVAFQIETALSDVPASDLLRELDRKGAVGLVTRIENLQRKGVIKP</sequence>
<accession>A0ABV0KFQ9</accession>
<keyword evidence="2" id="KW-0812">Transmembrane</keyword>
<proteinExistence type="predicted"/>
<keyword evidence="2" id="KW-0472">Membrane</keyword>
<keyword evidence="4" id="KW-1185">Reference proteome</keyword>
<feature type="coiled-coil region" evidence="1">
    <location>
        <begin position="60"/>
        <end position="97"/>
    </location>
</feature>
<dbReference type="InterPro" id="IPR052534">
    <property type="entry name" value="Extracell_DNA_Util/SecSys_Comp"/>
</dbReference>
<evidence type="ECO:0000256" key="2">
    <source>
        <dbReference type="SAM" id="Phobius"/>
    </source>
</evidence>